<feature type="compositionally biased region" description="Basic and acidic residues" evidence="1">
    <location>
        <begin position="62"/>
        <end position="74"/>
    </location>
</feature>
<feature type="region of interest" description="Disordered" evidence="1">
    <location>
        <begin position="58"/>
        <end position="82"/>
    </location>
</feature>
<accession>A0A8D9HUD3</accession>
<dbReference type="Proteomes" id="UP000694005">
    <property type="component" value="Chromosome A04"/>
</dbReference>
<name>A0A8D9HUD3_BRACM</name>
<reference evidence="2 3" key="1">
    <citation type="submission" date="2021-07" db="EMBL/GenBank/DDBJ databases">
        <authorList>
            <consortium name="Genoscope - CEA"/>
            <person name="William W."/>
        </authorList>
    </citation>
    <scope>NUCLEOTIDE SEQUENCE [LARGE SCALE GENOMIC DNA]</scope>
</reference>
<gene>
    <name evidence="2" type="ORF">BRAPAZ1V2_A04P09590.2</name>
</gene>
<organism evidence="2 3">
    <name type="scientific">Brassica campestris</name>
    <name type="common">Field mustard</name>
    <dbReference type="NCBI Taxonomy" id="3711"/>
    <lineage>
        <taxon>Eukaryota</taxon>
        <taxon>Viridiplantae</taxon>
        <taxon>Streptophyta</taxon>
        <taxon>Embryophyta</taxon>
        <taxon>Tracheophyta</taxon>
        <taxon>Spermatophyta</taxon>
        <taxon>Magnoliopsida</taxon>
        <taxon>eudicotyledons</taxon>
        <taxon>Gunneridae</taxon>
        <taxon>Pentapetalae</taxon>
        <taxon>rosids</taxon>
        <taxon>malvids</taxon>
        <taxon>Brassicales</taxon>
        <taxon>Brassicaceae</taxon>
        <taxon>Brassiceae</taxon>
        <taxon>Brassica</taxon>
    </lineage>
</organism>
<evidence type="ECO:0000313" key="3">
    <source>
        <dbReference type="Proteomes" id="UP000694005"/>
    </source>
</evidence>
<dbReference type="Gramene" id="A04p09590.2_BraZ1">
    <property type="protein sequence ID" value="A04p09590.2_BraZ1.CDS.1"/>
    <property type="gene ID" value="A04g09590.2_BraZ1"/>
</dbReference>
<sequence>LRLWGNIEKTEPQRSRVETKPRSKEEIGLHWSREETGLRPPRRRPYMRLNYYTALRHRRREGQREDDRRRDYALHQRRINRR</sequence>
<feature type="non-terminal residue" evidence="2">
    <location>
        <position position="1"/>
    </location>
</feature>
<dbReference type="AlphaFoldDB" id="A0A8D9HUD3"/>
<proteinExistence type="predicted"/>
<feature type="region of interest" description="Disordered" evidence="1">
    <location>
        <begin position="1"/>
        <end position="42"/>
    </location>
</feature>
<feature type="compositionally biased region" description="Basic and acidic residues" evidence="1">
    <location>
        <begin position="8"/>
        <end position="37"/>
    </location>
</feature>
<dbReference type="EMBL" id="LS974620">
    <property type="protein sequence ID" value="CAG7906058.1"/>
    <property type="molecule type" value="Genomic_DNA"/>
</dbReference>
<evidence type="ECO:0000256" key="1">
    <source>
        <dbReference type="SAM" id="MobiDB-lite"/>
    </source>
</evidence>
<evidence type="ECO:0000313" key="2">
    <source>
        <dbReference type="EMBL" id="CAG7906058.1"/>
    </source>
</evidence>
<protein>
    <submittedName>
        <fullName evidence="2">Uncharacterized protein</fullName>
    </submittedName>
</protein>